<keyword evidence="4" id="KW-1185">Reference proteome</keyword>
<gene>
    <name evidence="3" type="ORF">Ade02nite_80830</name>
</gene>
<dbReference type="InterPro" id="IPR003779">
    <property type="entry name" value="CMD-like"/>
</dbReference>
<dbReference type="PANTHER" id="PTHR35446:SF2">
    <property type="entry name" value="CARBOXYMUCONOLACTONE DECARBOXYLASE-LIKE DOMAIN-CONTAINING PROTEIN"/>
    <property type="match status" value="1"/>
</dbReference>
<evidence type="ECO:0000256" key="1">
    <source>
        <dbReference type="SAM" id="MobiDB-lite"/>
    </source>
</evidence>
<evidence type="ECO:0000313" key="3">
    <source>
        <dbReference type="EMBL" id="GID79442.1"/>
    </source>
</evidence>
<proteinExistence type="predicted"/>
<dbReference type="InterPro" id="IPR029032">
    <property type="entry name" value="AhpD-like"/>
</dbReference>
<feature type="region of interest" description="Disordered" evidence="1">
    <location>
        <begin position="73"/>
        <end position="112"/>
    </location>
</feature>
<accession>A0ABQ3YHH0</accession>
<dbReference type="PANTHER" id="PTHR35446">
    <property type="entry name" value="SI:CH211-175M2.5"/>
    <property type="match status" value="1"/>
</dbReference>
<feature type="domain" description="Carboxymuconolactone decarboxylase-like" evidence="2">
    <location>
        <begin position="20"/>
        <end position="74"/>
    </location>
</feature>
<organism evidence="3 4">
    <name type="scientific">Paractinoplanes deccanensis</name>
    <dbReference type="NCBI Taxonomy" id="113561"/>
    <lineage>
        <taxon>Bacteria</taxon>
        <taxon>Bacillati</taxon>
        <taxon>Actinomycetota</taxon>
        <taxon>Actinomycetes</taxon>
        <taxon>Micromonosporales</taxon>
        <taxon>Micromonosporaceae</taxon>
        <taxon>Paractinoplanes</taxon>
    </lineage>
</organism>
<evidence type="ECO:0000313" key="4">
    <source>
        <dbReference type="Proteomes" id="UP000609879"/>
    </source>
</evidence>
<dbReference type="EMBL" id="BOMI01000171">
    <property type="protein sequence ID" value="GID79442.1"/>
    <property type="molecule type" value="Genomic_DNA"/>
</dbReference>
<dbReference type="Proteomes" id="UP000609879">
    <property type="component" value="Unassembled WGS sequence"/>
</dbReference>
<dbReference type="Pfam" id="PF02627">
    <property type="entry name" value="CMD"/>
    <property type="match status" value="1"/>
</dbReference>
<protein>
    <submittedName>
        <fullName evidence="3">Carboxymuconolactone decarboxylase</fullName>
    </submittedName>
</protein>
<reference evidence="3 4" key="1">
    <citation type="submission" date="2021-01" db="EMBL/GenBank/DDBJ databases">
        <title>Whole genome shotgun sequence of Actinoplanes deccanensis NBRC 13994.</title>
        <authorList>
            <person name="Komaki H."/>
            <person name="Tamura T."/>
        </authorList>
    </citation>
    <scope>NUCLEOTIDE SEQUENCE [LARGE SCALE GENOMIC DNA]</scope>
    <source>
        <strain evidence="3 4">NBRC 13994</strain>
    </source>
</reference>
<dbReference type="Gene3D" id="1.20.1290.10">
    <property type="entry name" value="AhpD-like"/>
    <property type="match status" value="1"/>
</dbReference>
<feature type="compositionally biased region" description="Low complexity" evidence="1">
    <location>
        <begin position="73"/>
        <end position="89"/>
    </location>
</feature>
<name>A0ABQ3YHH0_9ACTN</name>
<sequence>MPHIDLPPLPGMVGLLAAFPDTAPALNGLAEALLRGPSPLTPGQREAIAAHVSRRNECTFCAETHGAVARALGEAGAPPTPGDDPAGHPGEARDGIHTRGHAGAGDARADATAEDPAGLMAALFELADKVRVGGREVTAEDVERARKAGADDRMVHDTVLIAAAFSMFNRYVDGLGTLTPGEPAHYERHAGFLAANGYLRPPV</sequence>
<comment type="caution">
    <text evidence="3">The sequence shown here is derived from an EMBL/GenBank/DDBJ whole genome shotgun (WGS) entry which is preliminary data.</text>
</comment>
<dbReference type="SUPFAM" id="SSF69118">
    <property type="entry name" value="AhpD-like"/>
    <property type="match status" value="1"/>
</dbReference>
<dbReference type="RefSeq" id="WP_239169402.1">
    <property type="nucleotide sequence ID" value="NZ_BAAABO010000058.1"/>
</dbReference>
<evidence type="ECO:0000259" key="2">
    <source>
        <dbReference type="Pfam" id="PF02627"/>
    </source>
</evidence>